<sequence length="353" mass="39351">MMVVSGCLPFAGIPVEYFPSARAVHLESMILDFIIGFRRFPVGFCRHSMSFSYLGRQCCCLVLLGYCLEEDIVMLGPGAREGLRLAYAKVHGSVVVVLYLNLSNFSLRSASSDRHFRILKMKLSFQLPVILFALSASPALATPITPATATFDAVDNRLLPLSVSTIQHLDALVADLQPRLGHVVDFGLPKYQILYDHYLNGTYVPRGFKLNGNPQRSRNSNYARPISIQAIEEGKRTCTLSGSSPDRNDAYDLVDWIDKFWYDKKCDQSNLLGGSWCTTIAKNKSVGFGLCGDYSRWNIPCIELTDIYYRIIQLCNTSCRTGSCQAAGKTEFVHEGGGRIHREEATIFPSWMG</sequence>
<accession>A0A3N4HNV9</accession>
<name>A0A3N4HNV9_ASCIM</name>
<organism evidence="1 2">
    <name type="scientific">Ascobolus immersus RN42</name>
    <dbReference type="NCBI Taxonomy" id="1160509"/>
    <lineage>
        <taxon>Eukaryota</taxon>
        <taxon>Fungi</taxon>
        <taxon>Dikarya</taxon>
        <taxon>Ascomycota</taxon>
        <taxon>Pezizomycotina</taxon>
        <taxon>Pezizomycetes</taxon>
        <taxon>Pezizales</taxon>
        <taxon>Ascobolaceae</taxon>
        <taxon>Ascobolus</taxon>
    </lineage>
</organism>
<evidence type="ECO:0000313" key="1">
    <source>
        <dbReference type="EMBL" id="RPA74178.1"/>
    </source>
</evidence>
<dbReference type="AlphaFoldDB" id="A0A3N4HNV9"/>
<dbReference type="EMBL" id="ML119797">
    <property type="protein sequence ID" value="RPA74178.1"/>
    <property type="molecule type" value="Genomic_DNA"/>
</dbReference>
<gene>
    <name evidence="1" type="ORF">BJ508DRAFT_39683</name>
</gene>
<dbReference type="Proteomes" id="UP000275078">
    <property type="component" value="Unassembled WGS sequence"/>
</dbReference>
<proteinExistence type="predicted"/>
<protein>
    <submittedName>
        <fullName evidence="1">Uncharacterized protein</fullName>
    </submittedName>
</protein>
<evidence type="ECO:0000313" key="2">
    <source>
        <dbReference type="Proteomes" id="UP000275078"/>
    </source>
</evidence>
<reference evidence="1 2" key="1">
    <citation type="journal article" date="2018" name="Nat. Ecol. Evol.">
        <title>Pezizomycetes genomes reveal the molecular basis of ectomycorrhizal truffle lifestyle.</title>
        <authorList>
            <person name="Murat C."/>
            <person name="Payen T."/>
            <person name="Noel B."/>
            <person name="Kuo A."/>
            <person name="Morin E."/>
            <person name="Chen J."/>
            <person name="Kohler A."/>
            <person name="Krizsan K."/>
            <person name="Balestrini R."/>
            <person name="Da Silva C."/>
            <person name="Montanini B."/>
            <person name="Hainaut M."/>
            <person name="Levati E."/>
            <person name="Barry K.W."/>
            <person name="Belfiori B."/>
            <person name="Cichocki N."/>
            <person name="Clum A."/>
            <person name="Dockter R.B."/>
            <person name="Fauchery L."/>
            <person name="Guy J."/>
            <person name="Iotti M."/>
            <person name="Le Tacon F."/>
            <person name="Lindquist E.A."/>
            <person name="Lipzen A."/>
            <person name="Malagnac F."/>
            <person name="Mello A."/>
            <person name="Molinier V."/>
            <person name="Miyauchi S."/>
            <person name="Poulain J."/>
            <person name="Riccioni C."/>
            <person name="Rubini A."/>
            <person name="Sitrit Y."/>
            <person name="Splivallo R."/>
            <person name="Traeger S."/>
            <person name="Wang M."/>
            <person name="Zifcakova L."/>
            <person name="Wipf D."/>
            <person name="Zambonelli A."/>
            <person name="Paolocci F."/>
            <person name="Nowrousian M."/>
            <person name="Ottonello S."/>
            <person name="Baldrian P."/>
            <person name="Spatafora J.W."/>
            <person name="Henrissat B."/>
            <person name="Nagy L.G."/>
            <person name="Aury J.M."/>
            <person name="Wincker P."/>
            <person name="Grigoriev I.V."/>
            <person name="Bonfante P."/>
            <person name="Martin F.M."/>
        </authorList>
    </citation>
    <scope>NUCLEOTIDE SEQUENCE [LARGE SCALE GENOMIC DNA]</scope>
    <source>
        <strain evidence="1 2">RN42</strain>
    </source>
</reference>
<keyword evidence="2" id="KW-1185">Reference proteome</keyword>